<dbReference type="Pfam" id="PF07583">
    <property type="entry name" value="PSCyt2"/>
    <property type="match status" value="1"/>
</dbReference>
<evidence type="ECO:0000256" key="1">
    <source>
        <dbReference type="SAM" id="MobiDB-lite"/>
    </source>
</evidence>
<dbReference type="InterPro" id="IPR022655">
    <property type="entry name" value="DUF1553"/>
</dbReference>
<proteinExistence type="predicted"/>
<dbReference type="AlphaFoldDB" id="A0A2S8GD58"/>
<evidence type="ECO:0000313" key="7">
    <source>
        <dbReference type="Proteomes" id="UP000237819"/>
    </source>
</evidence>
<gene>
    <name evidence="6" type="ORF">C5Y93_28940</name>
</gene>
<dbReference type="EMBL" id="PUHZ01000025">
    <property type="protein sequence ID" value="PQO42363.1"/>
    <property type="molecule type" value="Genomic_DNA"/>
</dbReference>
<evidence type="ECO:0000313" key="6">
    <source>
        <dbReference type="EMBL" id="PQO42363.1"/>
    </source>
</evidence>
<protein>
    <recommendedName>
        <fullName evidence="8">Cytochrome c domain-containing protein</fullName>
    </recommendedName>
</protein>
<keyword evidence="2" id="KW-0732">Signal</keyword>
<dbReference type="PANTHER" id="PTHR35889">
    <property type="entry name" value="CYCLOINULO-OLIGOSACCHARIDE FRUCTANOTRANSFERASE-RELATED"/>
    <property type="match status" value="1"/>
</dbReference>
<dbReference type="Pfam" id="PF07587">
    <property type="entry name" value="PSD1"/>
    <property type="match status" value="1"/>
</dbReference>
<feature type="signal peptide" evidence="2">
    <location>
        <begin position="1"/>
        <end position="35"/>
    </location>
</feature>
<dbReference type="Gene3D" id="2.60.120.560">
    <property type="entry name" value="Exo-inulinase, domain 1"/>
    <property type="match status" value="1"/>
</dbReference>
<dbReference type="Proteomes" id="UP000237819">
    <property type="component" value="Unassembled WGS sequence"/>
</dbReference>
<comment type="caution">
    <text evidence="6">The sequence shown here is derived from an EMBL/GenBank/DDBJ whole genome shotgun (WGS) entry which is preliminary data.</text>
</comment>
<feature type="chain" id="PRO_5015697811" description="Cytochrome c domain-containing protein" evidence="2">
    <location>
        <begin position="36"/>
        <end position="1105"/>
    </location>
</feature>
<sequence length="1105" mass="125050">MFSRKIPTRSIPWKAITLALALIGAAWQLASPIQAEETGIDYTSEVKPLLQARCYACHGSLKQESGLRVDTATLMREGGDSGEAIVPGEADASLIFLRVATSDDSSRMPPLHEGEPLNKDEVTLLRRWIDSGAAAPENEQPERDPLDHWSFRPIERPNVPHVNNQSWVRNPIDSWIAQGHERQGLFPQQEASRIVLLRRLYLDLIGLPPTAEEIAAAEADQSSDWYEKVVDRLLSDPRHGERWGRHWMDVWRYSDWWGLNAQLRNSQRHMWHWRDWIVESLNEDRPYDEMVRMMLAADELAPNNPQELRATGFLARNYFIFNRDQWMDEVVTHVSKGFLGLTMTCSKCHDHKFDPLPQEDYYQMRAIFEPYHVRTDMVQGETNLTQDGIPRAFDGVLDAPTYLYVRGNEAQPDKSHTISPGVPGMFDFAELDVQQVSLPEKAWQPGQREWVLNNYLSTAQQRLEIAKARRDEIADRLQSSNSSIASAGPASNYSPLVESFDTLDLSLWEVSGDGWRHTPGKLQQTLDGKKRYELTFTGPTPQDFDASLRFSLEGGSTYRSVGLDFDVANNKSKVVGNEPGTFSYVYLSGWQRDSKVQGAFSQQGNSQYPAEARKPFSPELGREYTLNVKVRGTLINVFVNGEHLVAWHTPLPRKPGTIRLMTFDALATIDEFKLTSLDPAYPMISPQGQSPQGMEDELQLAEADLRVAQAEFDSVSLRVLATRAQNSADASHVRTDARKAIKAERRLAVEKATRDVLKAEQHFANSSEKTRGASQKELDEAKNKLDAARKRLKSEIAAEDIFTPFVGARWSATRFQNTGKDDPQISFPSKSTGRRSALARWITDRRNPLTARVAVNHLWNRHFATPLAPAPFDLGRNSPEPVHPEIIDWLATELMENGWSMKHVHRQIVTSATYRMSSSVKQREANELIDPDNRYWWRRNPIRLESQAVRDSILYLAGTLDETQGGPSVPTDQQAQSKRRSLYFFHSNNERNLFLLTFDEAEVTECYLREQSVVPQQALAMTNSDLVLGSAESISGRISEVNHGDEDFIRAAFKTILGIHPDEEELSASQAALEAWAQLENGSTADARSNLVWILLNHNDFVTVR</sequence>
<dbReference type="Pfam" id="PF07635">
    <property type="entry name" value="PSCyt1"/>
    <property type="match status" value="1"/>
</dbReference>
<reference evidence="6 7" key="1">
    <citation type="submission" date="2018-02" db="EMBL/GenBank/DDBJ databases">
        <title>Comparative genomes isolates from brazilian mangrove.</title>
        <authorList>
            <person name="Araujo J.E."/>
            <person name="Taketani R.G."/>
            <person name="Silva M.C.P."/>
            <person name="Loureco M.V."/>
            <person name="Andreote F.D."/>
        </authorList>
    </citation>
    <scope>NUCLEOTIDE SEQUENCE [LARGE SCALE GENOMIC DNA]</scope>
    <source>
        <strain evidence="6 7">Nap-Phe MGV</strain>
    </source>
</reference>
<dbReference type="OrthoDB" id="127107at2"/>
<accession>A0A2S8GD58</accession>
<feature type="domain" description="DUF1549" evidence="3">
    <location>
        <begin position="171"/>
        <end position="371"/>
    </location>
</feature>
<dbReference type="InterPro" id="IPR011444">
    <property type="entry name" value="DUF1549"/>
</dbReference>
<evidence type="ECO:0008006" key="8">
    <source>
        <dbReference type="Google" id="ProtNLM"/>
    </source>
</evidence>
<organism evidence="6 7">
    <name type="scientific">Blastopirellula marina</name>
    <dbReference type="NCBI Taxonomy" id="124"/>
    <lineage>
        <taxon>Bacteria</taxon>
        <taxon>Pseudomonadati</taxon>
        <taxon>Planctomycetota</taxon>
        <taxon>Planctomycetia</taxon>
        <taxon>Pirellulales</taxon>
        <taxon>Pirellulaceae</taxon>
        <taxon>Blastopirellula</taxon>
    </lineage>
</organism>
<feature type="domain" description="Cytochrome C Planctomycete-type" evidence="5">
    <location>
        <begin position="54"/>
        <end position="110"/>
    </location>
</feature>
<feature type="compositionally biased region" description="Basic and acidic residues" evidence="1">
    <location>
        <begin position="768"/>
        <end position="780"/>
    </location>
</feature>
<dbReference type="PANTHER" id="PTHR35889:SF3">
    <property type="entry name" value="F-BOX DOMAIN-CONTAINING PROTEIN"/>
    <property type="match status" value="1"/>
</dbReference>
<feature type="domain" description="DUF1553" evidence="4">
    <location>
        <begin position="834"/>
        <end position="1071"/>
    </location>
</feature>
<evidence type="ECO:0000256" key="2">
    <source>
        <dbReference type="SAM" id="SignalP"/>
    </source>
</evidence>
<dbReference type="InterPro" id="IPR011429">
    <property type="entry name" value="Cyt_c_Planctomycete-type"/>
</dbReference>
<evidence type="ECO:0000259" key="4">
    <source>
        <dbReference type="Pfam" id="PF07587"/>
    </source>
</evidence>
<evidence type="ECO:0000259" key="5">
    <source>
        <dbReference type="Pfam" id="PF07635"/>
    </source>
</evidence>
<evidence type="ECO:0000259" key="3">
    <source>
        <dbReference type="Pfam" id="PF07583"/>
    </source>
</evidence>
<name>A0A2S8GD58_9BACT</name>
<feature type="region of interest" description="Disordered" evidence="1">
    <location>
        <begin position="761"/>
        <end position="780"/>
    </location>
</feature>